<evidence type="ECO:0008006" key="4">
    <source>
        <dbReference type="Google" id="ProtNLM"/>
    </source>
</evidence>
<keyword evidence="1" id="KW-0472">Membrane</keyword>
<accession>A0ABS4GX78</accession>
<gene>
    <name evidence="2" type="ORF">J2Z37_004893</name>
</gene>
<dbReference type="Proteomes" id="UP001519343">
    <property type="component" value="Unassembled WGS sequence"/>
</dbReference>
<evidence type="ECO:0000256" key="1">
    <source>
        <dbReference type="SAM" id="Phobius"/>
    </source>
</evidence>
<keyword evidence="1" id="KW-0812">Transmembrane</keyword>
<sequence>MNLESLIIKYTLGAVFVGVTLLFAGKVIVLVVSYLKIKGLSIITGEAVREWIFDAIWNGGKE</sequence>
<protein>
    <recommendedName>
        <fullName evidence="4">TMhelix containing protein</fullName>
    </recommendedName>
</protein>
<evidence type="ECO:0000313" key="3">
    <source>
        <dbReference type="Proteomes" id="UP001519343"/>
    </source>
</evidence>
<dbReference type="EMBL" id="JAGGKT010000030">
    <property type="protein sequence ID" value="MBP1934873.1"/>
    <property type="molecule type" value="Genomic_DNA"/>
</dbReference>
<proteinExistence type="predicted"/>
<keyword evidence="1" id="KW-1133">Transmembrane helix</keyword>
<dbReference type="RefSeq" id="WP_209812849.1">
    <property type="nucleotide sequence ID" value="NZ_JAGGKT010000030.1"/>
</dbReference>
<name>A0ABS4GX78_9BACL</name>
<evidence type="ECO:0000313" key="2">
    <source>
        <dbReference type="EMBL" id="MBP1934873.1"/>
    </source>
</evidence>
<comment type="caution">
    <text evidence="2">The sequence shown here is derived from an EMBL/GenBank/DDBJ whole genome shotgun (WGS) entry which is preliminary data.</text>
</comment>
<organism evidence="2 3">
    <name type="scientific">Ammoniphilus resinae</name>
    <dbReference type="NCBI Taxonomy" id="861532"/>
    <lineage>
        <taxon>Bacteria</taxon>
        <taxon>Bacillati</taxon>
        <taxon>Bacillota</taxon>
        <taxon>Bacilli</taxon>
        <taxon>Bacillales</taxon>
        <taxon>Paenibacillaceae</taxon>
        <taxon>Aneurinibacillus group</taxon>
        <taxon>Ammoniphilus</taxon>
    </lineage>
</organism>
<reference evidence="2 3" key="1">
    <citation type="submission" date="2021-03" db="EMBL/GenBank/DDBJ databases">
        <title>Genomic Encyclopedia of Type Strains, Phase IV (KMG-IV): sequencing the most valuable type-strain genomes for metagenomic binning, comparative biology and taxonomic classification.</title>
        <authorList>
            <person name="Goeker M."/>
        </authorList>
    </citation>
    <scope>NUCLEOTIDE SEQUENCE [LARGE SCALE GENOMIC DNA]</scope>
    <source>
        <strain evidence="2 3">DSM 24738</strain>
    </source>
</reference>
<keyword evidence="3" id="KW-1185">Reference proteome</keyword>
<feature type="transmembrane region" description="Helical" evidence="1">
    <location>
        <begin position="12"/>
        <end position="35"/>
    </location>
</feature>